<proteinExistence type="predicted"/>
<dbReference type="RefSeq" id="WP_216519579.1">
    <property type="nucleotide sequence ID" value="NZ_JAHLPM010000008.1"/>
</dbReference>
<reference evidence="1 2" key="1">
    <citation type="submission" date="2021-06" db="EMBL/GenBank/DDBJ databases">
        <authorList>
            <person name="Sun Q."/>
            <person name="Li D."/>
        </authorList>
    </citation>
    <scope>NUCLEOTIDE SEQUENCE [LARGE SCALE GENOMIC DNA]</scope>
    <source>
        <strain evidence="1 2">MSJ-40</strain>
    </source>
</reference>
<comment type="caution">
    <text evidence="1">The sequence shown here is derived from an EMBL/GenBank/DDBJ whole genome shotgun (WGS) entry which is preliminary data.</text>
</comment>
<sequence>MKKIISILLVGFILIWSYHLFIDSLFNMEEVKEEPYKGVIKIWDSPKISIASGSRYGWIQSKIRAFEKKNPGVYIEFVPMDEDNLYNDFEKNLSSGDLPNILPINNYFNNFDRLEPLDDYFEKQELEEFKYQALRGVTYEKQMMAVPIGMTTYCMYLNLDKFHEAGVSPPTDNNWTYEEFIEALKRLNIDEDGDEIIDSYGFMSYIGNRDYSIWGIILSDGAEFINPKRGEYAFYGEKAIKGLEKAIDLKDKHRVAPDYFGMISKKESWELFYKEKKIAVYPTDSRKVNFLDNLYNNGEGFNFDIVNYPMGGKKIPVILSDGLVSYGVVKDDNIKRMEMCVKFLKFLTNTQNQKSLEDIGIFTVKRGIKDMYMENHKMKKIEETLSYTYYIPFMKNWKEIDNILYEEIRSGLLLEKPSYEVIEEAKIRIHRLKE</sequence>
<organism evidence="1 2">
    <name type="scientific">Tissierella simiarum</name>
    <dbReference type="NCBI Taxonomy" id="2841534"/>
    <lineage>
        <taxon>Bacteria</taxon>
        <taxon>Bacillati</taxon>
        <taxon>Bacillota</taxon>
        <taxon>Tissierellia</taxon>
        <taxon>Tissierellales</taxon>
        <taxon>Tissierellaceae</taxon>
        <taxon>Tissierella</taxon>
    </lineage>
</organism>
<dbReference type="Pfam" id="PF01547">
    <property type="entry name" value="SBP_bac_1"/>
    <property type="match status" value="1"/>
</dbReference>
<dbReference type="EMBL" id="JAHLPM010000008">
    <property type="protein sequence ID" value="MBU5438453.1"/>
    <property type="molecule type" value="Genomic_DNA"/>
</dbReference>
<dbReference type="Proteomes" id="UP000749471">
    <property type="component" value="Unassembled WGS sequence"/>
</dbReference>
<evidence type="ECO:0000313" key="1">
    <source>
        <dbReference type="EMBL" id="MBU5438453.1"/>
    </source>
</evidence>
<name>A0ABS6E694_9FIRM</name>
<dbReference type="InterPro" id="IPR006059">
    <property type="entry name" value="SBP"/>
</dbReference>
<keyword evidence="2" id="KW-1185">Reference proteome</keyword>
<accession>A0ABS6E694</accession>
<dbReference type="InterPro" id="IPR050490">
    <property type="entry name" value="Bact_solute-bd_prot1"/>
</dbReference>
<protein>
    <submittedName>
        <fullName evidence="1">Extracellular solute-binding protein</fullName>
    </submittedName>
</protein>
<dbReference type="PANTHER" id="PTHR43649:SF12">
    <property type="entry name" value="DIACETYLCHITOBIOSE BINDING PROTEIN DASA"/>
    <property type="match status" value="1"/>
</dbReference>
<evidence type="ECO:0000313" key="2">
    <source>
        <dbReference type="Proteomes" id="UP000749471"/>
    </source>
</evidence>
<dbReference type="PANTHER" id="PTHR43649">
    <property type="entry name" value="ARABINOSE-BINDING PROTEIN-RELATED"/>
    <property type="match status" value="1"/>
</dbReference>
<gene>
    <name evidence="1" type="ORF">KQI42_10560</name>
</gene>